<keyword evidence="2" id="KW-0472">Membrane</keyword>
<sequence>MNQGMTFGNVNPYEDVNAYGTSVVKPQKAGLTRRGKIAIAVAGVAIVGGGTIWWNVHSASVEADRKEAAALQLQMKKLELEELRIRNEAKAKEDKADQAAAAARQARVDQCVKDLSDLVGKGYGSPSRADVIADCKQQYGEGVNGSDMAAAAAEKGTNGDGGGINSATLLGLVAGGALVIAVAANKGKKTAA</sequence>
<feature type="transmembrane region" description="Helical" evidence="2">
    <location>
        <begin position="37"/>
        <end position="56"/>
    </location>
</feature>
<gene>
    <name evidence="4" type="ORF">FNX44_005380</name>
    <name evidence="3" type="ORF">H3147_16360</name>
</gene>
<feature type="coiled-coil region" evidence="1">
    <location>
        <begin position="61"/>
        <end position="95"/>
    </location>
</feature>
<comment type="caution">
    <text evidence="4">The sequence shown here is derived from an EMBL/GenBank/DDBJ whole genome shotgun (WGS) entry which is preliminary data.</text>
</comment>
<keyword evidence="2" id="KW-1133">Transmembrane helix</keyword>
<keyword evidence="5" id="KW-1185">Reference proteome</keyword>
<dbReference type="EMBL" id="JABJXA010000095">
    <property type="protein sequence ID" value="MBB1260397.1"/>
    <property type="molecule type" value="Genomic_DNA"/>
</dbReference>
<evidence type="ECO:0000256" key="1">
    <source>
        <dbReference type="SAM" id="Coils"/>
    </source>
</evidence>
<evidence type="ECO:0000313" key="4">
    <source>
        <dbReference type="EMBL" id="MQS01314.1"/>
    </source>
</evidence>
<accession>A0A5P0YLS3</accession>
<evidence type="ECO:0000256" key="2">
    <source>
        <dbReference type="SAM" id="Phobius"/>
    </source>
</evidence>
<dbReference type="EMBL" id="VJYK02000035">
    <property type="protein sequence ID" value="MQS01314.1"/>
    <property type="molecule type" value="Genomic_DNA"/>
</dbReference>
<reference evidence="6" key="2">
    <citation type="submission" date="2020-05" db="EMBL/GenBank/DDBJ databases">
        <title>Classification of alakaliphilic streptomycetes isolated from an alkaline soil next to Lonar Crater, India and a proposal for the recognition of Streptomyces alkaliterrae sp. nov.</title>
        <authorList>
            <person name="Golinska P."/>
        </authorList>
    </citation>
    <scope>NUCLEOTIDE SEQUENCE [LARGE SCALE GENOMIC DNA]</scope>
    <source>
        <strain evidence="6">OF8</strain>
    </source>
</reference>
<name>A0A5P0YLS3_9ACTN</name>
<protein>
    <submittedName>
        <fullName evidence="4">Uncharacterized protein</fullName>
    </submittedName>
</protein>
<proteinExistence type="predicted"/>
<evidence type="ECO:0000313" key="6">
    <source>
        <dbReference type="Proteomes" id="UP000517765"/>
    </source>
</evidence>
<reference evidence="3" key="3">
    <citation type="journal article" name="Syst. Appl. Microbiol.">
        <title>Streptomyces alkaliterrae sp. nov., isolated from an alkaline soil, and emended descriptions of Streptomyces alkaliphilus, Streptomyces calidiresistens and Streptomyces durbertensis.</title>
        <authorList>
            <person name="Swiecimska M."/>
            <person name="Golinska P."/>
            <person name="Nouioui I."/>
            <person name="Wypij M."/>
            <person name="Rai M."/>
            <person name="Sangal V."/>
            <person name="Goodfellow M."/>
        </authorList>
    </citation>
    <scope>NUCLEOTIDE SEQUENCE</scope>
    <source>
        <strain evidence="3">OF8</strain>
    </source>
</reference>
<dbReference type="Proteomes" id="UP000320857">
    <property type="component" value="Unassembled WGS sequence"/>
</dbReference>
<dbReference type="AlphaFoldDB" id="A0A5P0YLS3"/>
<feature type="transmembrane region" description="Helical" evidence="2">
    <location>
        <begin position="164"/>
        <end position="184"/>
    </location>
</feature>
<reference evidence="4 5" key="1">
    <citation type="submission" date="2019-10" db="EMBL/GenBank/DDBJ databases">
        <title>Streptomyces sp. nov., a novel actinobacterium isolated from alkaline environment.</title>
        <authorList>
            <person name="Golinska P."/>
        </authorList>
    </citation>
    <scope>NUCLEOTIDE SEQUENCE [LARGE SCALE GENOMIC DNA]</scope>
    <source>
        <strain evidence="4 5">OF1</strain>
    </source>
</reference>
<keyword evidence="2" id="KW-0812">Transmembrane</keyword>
<dbReference type="Proteomes" id="UP000517765">
    <property type="component" value="Unassembled WGS sequence"/>
</dbReference>
<keyword evidence="1" id="KW-0175">Coiled coil</keyword>
<organism evidence="4 5">
    <name type="scientific">Streptomyces alkaliterrae</name>
    <dbReference type="NCBI Taxonomy" id="2213162"/>
    <lineage>
        <taxon>Bacteria</taxon>
        <taxon>Bacillati</taxon>
        <taxon>Actinomycetota</taxon>
        <taxon>Actinomycetes</taxon>
        <taxon>Kitasatosporales</taxon>
        <taxon>Streptomycetaceae</taxon>
        <taxon>Streptomyces</taxon>
    </lineage>
</organism>
<evidence type="ECO:0000313" key="3">
    <source>
        <dbReference type="EMBL" id="MBB1260397.1"/>
    </source>
</evidence>
<evidence type="ECO:0000313" key="5">
    <source>
        <dbReference type="Proteomes" id="UP000320857"/>
    </source>
</evidence>